<reference evidence="2 4" key="1">
    <citation type="journal article" date="2008" name="Science">
        <title>The Physcomitrella genome reveals evolutionary insights into the conquest of land by plants.</title>
        <authorList>
            <person name="Rensing S."/>
            <person name="Lang D."/>
            <person name="Zimmer A."/>
            <person name="Terry A."/>
            <person name="Salamov A."/>
            <person name="Shapiro H."/>
            <person name="Nishiyama T."/>
            <person name="Perroud P.-F."/>
            <person name="Lindquist E."/>
            <person name="Kamisugi Y."/>
            <person name="Tanahashi T."/>
            <person name="Sakakibara K."/>
            <person name="Fujita T."/>
            <person name="Oishi K."/>
            <person name="Shin-I T."/>
            <person name="Kuroki Y."/>
            <person name="Toyoda A."/>
            <person name="Suzuki Y."/>
            <person name="Hashimoto A."/>
            <person name="Yamaguchi K."/>
            <person name="Sugano A."/>
            <person name="Kohara Y."/>
            <person name="Fujiyama A."/>
            <person name="Anterola A."/>
            <person name="Aoki S."/>
            <person name="Ashton N."/>
            <person name="Barbazuk W.B."/>
            <person name="Barker E."/>
            <person name="Bennetzen J."/>
            <person name="Bezanilla M."/>
            <person name="Blankenship R."/>
            <person name="Cho S.H."/>
            <person name="Dutcher S."/>
            <person name="Estelle M."/>
            <person name="Fawcett J.A."/>
            <person name="Gundlach H."/>
            <person name="Hanada K."/>
            <person name="Heyl A."/>
            <person name="Hicks K.A."/>
            <person name="Hugh J."/>
            <person name="Lohr M."/>
            <person name="Mayer K."/>
            <person name="Melkozernov A."/>
            <person name="Murata T."/>
            <person name="Nelson D."/>
            <person name="Pils B."/>
            <person name="Prigge M."/>
            <person name="Reiss B."/>
            <person name="Renner T."/>
            <person name="Rombauts S."/>
            <person name="Rushton P."/>
            <person name="Sanderfoot A."/>
            <person name="Schween G."/>
            <person name="Shiu S.-H."/>
            <person name="Stueber K."/>
            <person name="Theodoulou F.L."/>
            <person name="Tu H."/>
            <person name="Van de Peer Y."/>
            <person name="Verrier P.J."/>
            <person name="Waters E."/>
            <person name="Wood A."/>
            <person name="Yang L."/>
            <person name="Cove D."/>
            <person name="Cuming A."/>
            <person name="Hasebe M."/>
            <person name="Lucas S."/>
            <person name="Mishler D.B."/>
            <person name="Reski R."/>
            <person name="Grigoriev I."/>
            <person name="Quatrano R.S."/>
            <person name="Boore J.L."/>
        </authorList>
    </citation>
    <scope>NUCLEOTIDE SEQUENCE [LARGE SCALE GENOMIC DNA]</scope>
    <source>
        <strain evidence="3 4">cv. Gransden 2004</strain>
    </source>
</reference>
<dbReference type="InParanoid" id="A0A2K1JYX9"/>
<reference evidence="3" key="3">
    <citation type="submission" date="2020-12" db="UniProtKB">
        <authorList>
            <consortium name="EnsemblPlants"/>
        </authorList>
    </citation>
    <scope>IDENTIFICATION</scope>
</reference>
<dbReference type="Proteomes" id="UP000006727">
    <property type="component" value="Chromosome 10"/>
</dbReference>
<keyword evidence="4" id="KW-1185">Reference proteome</keyword>
<gene>
    <name evidence="2" type="ORF">PHYPA_013840</name>
</gene>
<evidence type="ECO:0000256" key="1">
    <source>
        <dbReference type="SAM" id="MobiDB-lite"/>
    </source>
</evidence>
<dbReference type="AlphaFoldDB" id="A0A2K1JYX9"/>
<name>A0A2K1JYX9_PHYPA</name>
<reference evidence="2 4" key="2">
    <citation type="journal article" date="2018" name="Plant J.">
        <title>The Physcomitrella patens chromosome-scale assembly reveals moss genome structure and evolution.</title>
        <authorList>
            <person name="Lang D."/>
            <person name="Ullrich K.K."/>
            <person name="Murat F."/>
            <person name="Fuchs J."/>
            <person name="Jenkins J."/>
            <person name="Haas F.B."/>
            <person name="Piednoel M."/>
            <person name="Gundlach H."/>
            <person name="Van Bel M."/>
            <person name="Meyberg R."/>
            <person name="Vives C."/>
            <person name="Morata J."/>
            <person name="Symeonidi A."/>
            <person name="Hiss M."/>
            <person name="Muchero W."/>
            <person name="Kamisugi Y."/>
            <person name="Saleh O."/>
            <person name="Blanc G."/>
            <person name="Decker E.L."/>
            <person name="van Gessel N."/>
            <person name="Grimwood J."/>
            <person name="Hayes R.D."/>
            <person name="Graham S.W."/>
            <person name="Gunter L.E."/>
            <person name="McDaniel S.F."/>
            <person name="Hoernstein S.N.W."/>
            <person name="Larsson A."/>
            <person name="Li F.W."/>
            <person name="Perroud P.F."/>
            <person name="Phillips J."/>
            <person name="Ranjan P."/>
            <person name="Rokshar D.S."/>
            <person name="Rothfels C.J."/>
            <person name="Schneider L."/>
            <person name="Shu S."/>
            <person name="Stevenson D.W."/>
            <person name="Thummler F."/>
            <person name="Tillich M."/>
            <person name="Villarreal Aguilar J.C."/>
            <person name="Widiez T."/>
            <person name="Wong G.K."/>
            <person name="Wymore A."/>
            <person name="Zhang Y."/>
            <person name="Zimmer A.D."/>
            <person name="Quatrano R.S."/>
            <person name="Mayer K.F.X."/>
            <person name="Goodstein D."/>
            <person name="Casacuberta J.M."/>
            <person name="Vandepoele K."/>
            <person name="Reski R."/>
            <person name="Cuming A.C."/>
            <person name="Tuskan G.A."/>
            <person name="Maumus F."/>
            <person name="Salse J."/>
            <person name="Schmutz J."/>
            <person name="Rensing S.A."/>
        </authorList>
    </citation>
    <scope>NUCLEOTIDE SEQUENCE [LARGE SCALE GENOMIC DNA]</scope>
    <source>
        <strain evidence="3 4">cv. Gransden 2004</strain>
    </source>
</reference>
<dbReference type="EnsemblPlants" id="Pp3c10_13400V3.1">
    <property type="protein sequence ID" value="Pp3c10_13400V3.1"/>
    <property type="gene ID" value="Pp3c10_13400"/>
</dbReference>
<feature type="region of interest" description="Disordered" evidence="1">
    <location>
        <begin position="1"/>
        <end position="21"/>
    </location>
</feature>
<accession>A0A2K1JYX9</accession>
<sequence length="56" mass="6419">MHKEPEEDEITSHTQNKKSKLPPLLPTALVLLHYTGTPSLLQSQNEFVRPRYTSCN</sequence>
<dbReference type="Gramene" id="Pp3c10_13400V3.1">
    <property type="protein sequence ID" value="Pp3c10_13400V3.1"/>
    <property type="gene ID" value="Pp3c10_13400"/>
</dbReference>
<dbReference type="EMBL" id="ABEU02000010">
    <property type="protein sequence ID" value="PNR46720.1"/>
    <property type="molecule type" value="Genomic_DNA"/>
</dbReference>
<evidence type="ECO:0000313" key="4">
    <source>
        <dbReference type="Proteomes" id="UP000006727"/>
    </source>
</evidence>
<evidence type="ECO:0000313" key="2">
    <source>
        <dbReference type="EMBL" id="PNR46720.1"/>
    </source>
</evidence>
<proteinExistence type="predicted"/>
<organism evidence="2">
    <name type="scientific">Physcomitrium patens</name>
    <name type="common">Spreading-leaved earth moss</name>
    <name type="synonym">Physcomitrella patens</name>
    <dbReference type="NCBI Taxonomy" id="3218"/>
    <lineage>
        <taxon>Eukaryota</taxon>
        <taxon>Viridiplantae</taxon>
        <taxon>Streptophyta</taxon>
        <taxon>Embryophyta</taxon>
        <taxon>Bryophyta</taxon>
        <taxon>Bryophytina</taxon>
        <taxon>Bryopsida</taxon>
        <taxon>Funariidae</taxon>
        <taxon>Funariales</taxon>
        <taxon>Funariaceae</taxon>
        <taxon>Physcomitrium</taxon>
    </lineage>
</organism>
<evidence type="ECO:0000313" key="3">
    <source>
        <dbReference type="EnsemblPlants" id="Pp3c10_13400V3.1"/>
    </source>
</evidence>
<protein>
    <submittedName>
        <fullName evidence="2 3">Uncharacterized protein</fullName>
    </submittedName>
</protein>